<gene>
    <name evidence="1" type="ORF">SCP_1402400</name>
</gene>
<dbReference type="EMBL" id="BFAD01000014">
    <property type="protein sequence ID" value="GBE88833.1"/>
    <property type="molecule type" value="Genomic_DNA"/>
</dbReference>
<comment type="caution">
    <text evidence="1">The sequence shown here is derived from an EMBL/GenBank/DDBJ whole genome shotgun (WGS) entry which is preliminary data.</text>
</comment>
<accession>A0A401H355</accession>
<protein>
    <submittedName>
        <fullName evidence="1">Uncharacterized protein</fullName>
    </submittedName>
</protein>
<name>A0A401H355_9APHY</name>
<reference evidence="1 2" key="1">
    <citation type="journal article" date="2018" name="Sci. Rep.">
        <title>Genome sequence of the cauliflower mushroom Sparassis crispa (Hanabiratake) and its association with beneficial usage.</title>
        <authorList>
            <person name="Kiyama R."/>
            <person name="Furutani Y."/>
            <person name="Kawaguchi K."/>
            <person name="Nakanishi T."/>
        </authorList>
    </citation>
    <scope>NUCLEOTIDE SEQUENCE [LARGE SCALE GENOMIC DNA]</scope>
</reference>
<sequence length="68" mass="7943">MQSATVPHRYFTPHHKIFPLVRDVEPEYTTHPDADRLVRDLGYKNLLEQLCAKVDFPPSLPLSEKKKK</sequence>
<dbReference type="GeneID" id="38785750"/>
<organism evidence="1 2">
    <name type="scientific">Sparassis crispa</name>
    <dbReference type="NCBI Taxonomy" id="139825"/>
    <lineage>
        <taxon>Eukaryota</taxon>
        <taxon>Fungi</taxon>
        <taxon>Dikarya</taxon>
        <taxon>Basidiomycota</taxon>
        <taxon>Agaricomycotina</taxon>
        <taxon>Agaricomycetes</taxon>
        <taxon>Polyporales</taxon>
        <taxon>Sparassidaceae</taxon>
        <taxon>Sparassis</taxon>
    </lineage>
</organism>
<proteinExistence type="predicted"/>
<evidence type="ECO:0000313" key="2">
    <source>
        <dbReference type="Proteomes" id="UP000287166"/>
    </source>
</evidence>
<dbReference type="AlphaFoldDB" id="A0A401H355"/>
<dbReference type="RefSeq" id="XP_027619746.1">
    <property type="nucleotide sequence ID" value="XM_027763945.1"/>
</dbReference>
<evidence type="ECO:0000313" key="1">
    <source>
        <dbReference type="EMBL" id="GBE88833.1"/>
    </source>
</evidence>
<dbReference type="Proteomes" id="UP000287166">
    <property type="component" value="Unassembled WGS sequence"/>
</dbReference>
<keyword evidence="2" id="KW-1185">Reference proteome</keyword>
<dbReference type="InParanoid" id="A0A401H355"/>